<organism evidence="1 2">
    <name type="scientific">Neokomagataea anthophila</name>
    <dbReference type="NCBI Taxonomy" id="2826925"/>
    <lineage>
        <taxon>Bacteria</taxon>
        <taxon>Pseudomonadati</taxon>
        <taxon>Pseudomonadota</taxon>
        <taxon>Alphaproteobacteria</taxon>
        <taxon>Acetobacterales</taxon>
        <taxon>Acetobacteraceae</taxon>
        <taxon>Neokomagataea</taxon>
    </lineage>
</organism>
<protein>
    <submittedName>
        <fullName evidence="1">Helix-turn-helix domain-containing protein</fullName>
    </submittedName>
</protein>
<keyword evidence="2" id="KW-1185">Reference proteome</keyword>
<evidence type="ECO:0000313" key="2">
    <source>
        <dbReference type="Proteomes" id="UP000677812"/>
    </source>
</evidence>
<dbReference type="InterPro" id="IPR010982">
    <property type="entry name" value="Lambda_DNA-bd_dom_sf"/>
</dbReference>
<evidence type="ECO:0000313" key="1">
    <source>
        <dbReference type="EMBL" id="MBR0560071.1"/>
    </source>
</evidence>
<dbReference type="Gene3D" id="1.10.260.40">
    <property type="entry name" value="lambda repressor-like DNA-binding domains"/>
    <property type="match status" value="1"/>
</dbReference>
<dbReference type="Proteomes" id="UP000677812">
    <property type="component" value="Unassembled WGS sequence"/>
</dbReference>
<proteinExistence type="predicted"/>
<sequence>MSIVDEAITAAGGALELSKACNLHRTSVLFWRYRDRIPANHVVAVEEKTGIPRERLRPDLYREITPSRRSTRKEAVHV</sequence>
<dbReference type="InterPro" id="IPR031856">
    <property type="entry name" value="YdaS_toxin-like"/>
</dbReference>
<dbReference type="RefSeq" id="WP_211682152.1">
    <property type="nucleotide sequence ID" value="NZ_JAGRQH010000005.1"/>
</dbReference>
<name>A0ABS5E8D9_9PROT</name>
<reference evidence="1 2" key="1">
    <citation type="submission" date="2021-04" db="EMBL/GenBank/DDBJ databases">
        <title>The complete genome sequence of Neokomagataea sp. TBRC 2177.</title>
        <authorList>
            <person name="Charoenyingcharoen P."/>
            <person name="Yukphan P."/>
        </authorList>
    </citation>
    <scope>NUCLEOTIDE SEQUENCE [LARGE SCALE GENOMIC DNA]</scope>
    <source>
        <strain evidence="1 2">TBRC 2177</strain>
    </source>
</reference>
<comment type="caution">
    <text evidence="1">The sequence shown here is derived from an EMBL/GenBank/DDBJ whole genome shotgun (WGS) entry which is preliminary data.</text>
</comment>
<gene>
    <name evidence="1" type="ORF">KB213_08395</name>
</gene>
<dbReference type="Pfam" id="PF15943">
    <property type="entry name" value="YdaS_toxin"/>
    <property type="match status" value="1"/>
</dbReference>
<accession>A0ABS5E8D9</accession>
<dbReference type="SUPFAM" id="SSF47413">
    <property type="entry name" value="lambda repressor-like DNA-binding domains"/>
    <property type="match status" value="1"/>
</dbReference>
<dbReference type="EMBL" id="JAGRQH010000005">
    <property type="protein sequence ID" value="MBR0560071.1"/>
    <property type="molecule type" value="Genomic_DNA"/>
</dbReference>